<proteinExistence type="predicted"/>
<feature type="transmembrane region" description="Helical" evidence="2">
    <location>
        <begin position="35"/>
        <end position="56"/>
    </location>
</feature>
<evidence type="ECO:0000313" key="5">
    <source>
        <dbReference type="Proteomes" id="UP000239872"/>
    </source>
</evidence>
<dbReference type="PANTHER" id="PTHR44103">
    <property type="entry name" value="PROPROTEIN CONVERTASE P"/>
    <property type="match status" value="1"/>
</dbReference>
<dbReference type="NCBIfam" id="TIGR02601">
    <property type="entry name" value="autotrns_rpt"/>
    <property type="match status" value="2"/>
</dbReference>
<dbReference type="InterPro" id="IPR013517">
    <property type="entry name" value="FG-GAP"/>
</dbReference>
<evidence type="ECO:0000259" key="3">
    <source>
        <dbReference type="SMART" id="SM00635"/>
    </source>
</evidence>
<dbReference type="SMART" id="SM00635">
    <property type="entry name" value="BID_2"/>
    <property type="match status" value="3"/>
</dbReference>
<dbReference type="Gene3D" id="2.60.40.1080">
    <property type="match status" value="4"/>
</dbReference>
<keyword evidence="1" id="KW-0732">Signal</keyword>
<feature type="domain" description="BIG2" evidence="3">
    <location>
        <begin position="1357"/>
        <end position="1422"/>
    </location>
</feature>
<dbReference type="InterPro" id="IPR013425">
    <property type="entry name" value="Autotrns_rpt"/>
</dbReference>
<feature type="domain" description="BIG2" evidence="3">
    <location>
        <begin position="1272"/>
        <end position="1347"/>
    </location>
</feature>
<accession>A0A2S7SUT2</accession>
<dbReference type="InterPro" id="IPR026444">
    <property type="entry name" value="Secre_tail"/>
</dbReference>
<dbReference type="Pfam" id="PF18962">
    <property type="entry name" value="Por_Secre_tail"/>
    <property type="match status" value="1"/>
</dbReference>
<comment type="caution">
    <text evidence="4">The sequence shown here is derived from an EMBL/GenBank/DDBJ whole genome shotgun (WGS) entry which is preliminary data.</text>
</comment>
<evidence type="ECO:0000256" key="2">
    <source>
        <dbReference type="SAM" id="Phobius"/>
    </source>
</evidence>
<dbReference type="Pfam" id="PF13517">
    <property type="entry name" value="FG-GAP_3"/>
    <property type="match status" value="2"/>
</dbReference>
<dbReference type="SUPFAM" id="SSF49373">
    <property type="entry name" value="Invasin/intimin cell-adhesion fragments"/>
    <property type="match status" value="4"/>
</dbReference>
<dbReference type="InterPro" id="IPR003343">
    <property type="entry name" value="Big_2"/>
</dbReference>
<evidence type="ECO:0000313" key="4">
    <source>
        <dbReference type="EMBL" id="PQJ10296.1"/>
    </source>
</evidence>
<dbReference type="EMBL" id="PPSL01000004">
    <property type="protein sequence ID" value="PQJ10296.1"/>
    <property type="molecule type" value="Genomic_DNA"/>
</dbReference>
<keyword evidence="2" id="KW-1133">Transmembrane helix</keyword>
<reference evidence="4 5" key="1">
    <citation type="submission" date="2018-01" db="EMBL/GenBank/DDBJ databases">
        <title>A novel member of the phylum Bacteroidetes isolated from glacier ice.</title>
        <authorList>
            <person name="Liu Q."/>
            <person name="Xin Y.-H."/>
        </authorList>
    </citation>
    <scope>NUCLEOTIDE SEQUENCE [LARGE SCALE GENOMIC DNA]</scope>
    <source>
        <strain evidence="4 5">RB1R16</strain>
    </source>
</reference>
<dbReference type="InterPro" id="IPR014756">
    <property type="entry name" value="Ig_E-set"/>
</dbReference>
<dbReference type="PANTHER" id="PTHR44103:SF1">
    <property type="entry name" value="PROPROTEIN CONVERTASE P"/>
    <property type="match status" value="1"/>
</dbReference>
<dbReference type="Gene3D" id="2.130.10.130">
    <property type="entry name" value="Integrin alpha, N-terminal"/>
    <property type="match status" value="3"/>
</dbReference>
<dbReference type="InterPro" id="IPR008964">
    <property type="entry name" value="Invasin/intimin_cell_adhesion"/>
</dbReference>
<dbReference type="CDD" id="cd00603">
    <property type="entry name" value="IPT_PCSR"/>
    <property type="match status" value="1"/>
</dbReference>
<evidence type="ECO:0000256" key="1">
    <source>
        <dbReference type="ARBA" id="ARBA00022729"/>
    </source>
</evidence>
<sequence length="2052" mass="208568">MFIDSIVRVLFVLFNFLKLPSVMARIFYNFYHKATLLSLTVLLVLISLNSHAQVIWSAPAGTAWLTPANWTGGVVPSATQVAQFNANPASATTGIGINMDTASGAVTVGAIYVSPLRSNNLIIGNNSPLTPGILTLTGTTVDGTPNVILANLAAANARLQLQNKQGAGASTLGINIGTGTKKIITGSGTTLAIGNTISISNVISGSAALTFLGGGTRDGAADTGLNGGLLRLGTANTFTGGITVGMSDGSLSGILELDTTDAIANISGNNITVNNNSQLYLADGTGSIYNTNNILLHLNGNGNAYTTTGKGALVNLANSNYTWTGNIDLASNAGINVAGSAVTTLTVMGNISGTGQLIKSGLGNLVLSGAANAWAGGTQINSGRITVNSGSSIPVGDLLMAQVTSNPSISFNNAAQTITSLSSSFTGINNNNAVILNGTRLTIAQNSNTVYGGSTSTLTSTITGTGSVVKTGTGRLILTSAANTFSGGLRIVLGEVRYNPSSAINVTNSSPDTLAGGTLSTNGITRTFTFNFGTLALADNSTIDLGIDTLHSIRFTNSSSIIWTPGKLLTIFNWKGGWNSTAGTKGRIFIGTNATGLTATQRAQIVFIDGSGNTFSATQLSTGEIVPLAATITTTPATYGGYCNTIDNFLSVAFTYTGPISAPFYVQLSGPTGTFTNDFTTNIIGTGTTSPITATIPMGTPTGTGYRVRVTNNSVVNVFGTNNGSNISVTGTPIVSAITGPSMIPLGRNVTLRNTTSGGVWTSYAPTIATVNTSGVVTGLSLGTTFITYTITNFCGLSAYVLDTVTVVPIPSVISVSPIYGNPGASVTITGSNFNPVAANNIVSFGAVKATVVAATPTSLQVTIPVNAMHDYIIVQDIATGLIGYSPSRFNPTYTNTGLMPDSVNFKPKVNFTAGATPVGVTLGDLDGDGKSDMIVVNSGPNNMYVYRNTSTNGSITSASFATPNTYVTGNGPHYARIADMDGDGLPEVLVANLGFNSISIYKNQSIPGVISFASPVSISTTGGPIDLNIADFDGDGKPDIAVVNQNTGWISVLRNVTTTGVITSSSFTSTIFTSVSPAFPYRIFAGDLDNDGKPDIAFSDYGTTKIYVMHNNFITGTFNTTAFSNTITLTTQTSPAGINATDIDGDGKPELIVANSGSNTISVFRNTNVTAGSMSFAAGNTFATETAPEDLAIADVDGDSKPDIAVANYSANNVSIFRNTASTGAIDASSLATRKSFNTGVDVGGVAFSDIDSDGKPDLAVVSTTTSSVAVLKNYPLPPAGTITGSDTICKGTVATLSNTQPGGTWLSSQPSIATITNTGMVTGVATGTATISYYTIAQGDTNYVAFDVFIKNSDTVRAITSSSTTLCAGALLQLHEIATTGNWSSNAPAVATIDDNGFVTGVSAGTAMITYAVTTGCYTSFDTINITVTPGTGYVIGSINGPSALCAGSTVTLTDTSAGGTWSSSNAIVASVNTTGSLHAFSYGTATITYAKTTACGLYQSTLPLAVDTTYNASVISGPAAVCTGASITLVNIAGPGGNWTASNGSATISSTGIVTGVTVGIDTITYTIANSCGTAIGTKVIVVSLSPVAGTIIGPATVCQADTINLTNTVSGGTWQVSNSRAQAFANGDVRGITAGTDTVYYLVTTGCGTDTASAIVDVLPLPNAGTLTGATTLCIGVSTTLHASVTGGVWSSLIGLVSTADSIVTGVASGIDTIRYTVTNSCGSAIAIKKITINPTTLVDTISGLSSVCTGGMITLTNATTGGTWSKTNAKANVSATGVVTGVSAGVDTIKYTPLGTCPMVATKEITINQTPSAGSITSAASVCVGKSITLRSSVAGGVWSNIGTHTTLADSILTGTSAGSDTIRYTISTGCGMVSVLKKITVNPLPYVAMITGDSMLYVGEQVTLKDSTTGGVWSMKGSKAVISSVGKLGALIVGPDTVKYTVTNSCGSSVAVYPITILESTQGGEITDIKLYPNPNSGKFTILLSSSLDEELSVVIANSAYQIISVIPVHTNVATEMTSDNLANGVYMLSVVSKKAWHTVKFVIAK</sequence>
<dbReference type="SUPFAM" id="SSF69318">
    <property type="entry name" value="Integrin alpha N-terminal domain"/>
    <property type="match status" value="1"/>
</dbReference>
<keyword evidence="2" id="KW-0472">Membrane</keyword>
<protein>
    <recommendedName>
        <fullName evidence="3">BIG2 domain-containing protein</fullName>
    </recommendedName>
</protein>
<feature type="transmembrane region" description="Helical" evidence="2">
    <location>
        <begin position="6"/>
        <end position="28"/>
    </location>
</feature>
<dbReference type="Proteomes" id="UP000239872">
    <property type="component" value="Unassembled WGS sequence"/>
</dbReference>
<dbReference type="Gene3D" id="2.60.40.10">
    <property type="entry name" value="Immunoglobulins"/>
    <property type="match status" value="1"/>
</dbReference>
<dbReference type="InterPro" id="IPR013783">
    <property type="entry name" value="Ig-like_fold"/>
</dbReference>
<feature type="domain" description="BIG2" evidence="3">
    <location>
        <begin position="728"/>
        <end position="801"/>
    </location>
</feature>
<keyword evidence="2" id="KW-0812">Transmembrane</keyword>
<dbReference type="InterPro" id="IPR028994">
    <property type="entry name" value="Integrin_alpha_N"/>
</dbReference>
<dbReference type="Pfam" id="PF12951">
    <property type="entry name" value="PATR"/>
    <property type="match status" value="2"/>
</dbReference>
<keyword evidence="5" id="KW-1185">Reference proteome</keyword>
<gene>
    <name evidence="4" type="ORF">CJD36_016575</name>
</gene>
<dbReference type="NCBIfam" id="TIGR04183">
    <property type="entry name" value="Por_Secre_tail"/>
    <property type="match status" value="1"/>
</dbReference>
<name>A0A2S7SUT2_9BACT</name>
<organism evidence="4 5">
    <name type="scientific">Flavipsychrobacter stenotrophus</name>
    <dbReference type="NCBI Taxonomy" id="2077091"/>
    <lineage>
        <taxon>Bacteria</taxon>
        <taxon>Pseudomonadati</taxon>
        <taxon>Bacteroidota</taxon>
        <taxon>Chitinophagia</taxon>
        <taxon>Chitinophagales</taxon>
        <taxon>Chitinophagaceae</taxon>
        <taxon>Flavipsychrobacter</taxon>
    </lineage>
</organism>
<dbReference type="Pfam" id="PF02368">
    <property type="entry name" value="Big_2"/>
    <property type="match status" value="1"/>
</dbReference>
<dbReference type="SUPFAM" id="SSF81296">
    <property type="entry name" value="E set domains"/>
    <property type="match status" value="1"/>
</dbReference>